<dbReference type="InterPro" id="IPR011992">
    <property type="entry name" value="EF-hand-dom_pair"/>
</dbReference>
<reference evidence="6" key="1">
    <citation type="submission" date="2023-10" db="EMBL/GenBank/DDBJ databases">
        <authorList>
            <person name="Chen Y."/>
            <person name="Shah S."/>
            <person name="Dougan E. K."/>
            <person name="Thang M."/>
            <person name="Chan C."/>
        </authorList>
    </citation>
    <scope>NUCLEOTIDE SEQUENCE [LARGE SCALE GENOMIC DNA]</scope>
</reference>
<evidence type="ECO:0000256" key="2">
    <source>
        <dbReference type="ARBA" id="ARBA00022737"/>
    </source>
</evidence>
<dbReference type="Gene3D" id="1.10.238.10">
    <property type="entry name" value="EF-hand"/>
    <property type="match status" value="4"/>
</dbReference>
<evidence type="ECO:0000256" key="3">
    <source>
        <dbReference type="ARBA" id="ARBA00022837"/>
    </source>
</evidence>
<dbReference type="InterPro" id="IPR018247">
    <property type="entry name" value="EF_Hand_1_Ca_BS"/>
</dbReference>
<protein>
    <recommendedName>
        <fullName evidence="5">EF-hand domain-containing protein</fullName>
    </recommendedName>
</protein>
<proteinExistence type="predicted"/>
<dbReference type="SUPFAM" id="SSF47473">
    <property type="entry name" value="EF-hand"/>
    <property type="match status" value="2"/>
</dbReference>
<evidence type="ECO:0000259" key="5">
    <source>
        <dbReference type="PROSITE" id="PS50222"/>
    </source>
</evidence>
<accession>A0ABN9X8T7</accession>
<keyword evidence="1" id="KW-0479">Metal-binding</keyword>
<feature type="domain" description="EF-hand" evidence="5">
    <location>
        <begin position="520"/>
        <end position="555"/>
    </location>
</feature>
<evidence type="ECO:0000256" key="4">
    <source>
        <dbReference type="SAM" id="MobiDB-lite"/>
    </source>
</evidence>
<dbReference type="PROSITE" id="PS50222">
    <property type="entry name" value="EF_HAND_2"/>
    <property type="match status" value="4"/>
</dbReference>
<dbReference type="InterPro" id="IPR002048">
    <property type="entry name" value="EF_hand_dom"/>
</dbReference>
<feature type="domain" description="EF-hand" evidence="5">
    <location>
        <begin position="416"/>
        <end position="451"/>
    </location>
</feature>
<dbReference type="Pfam" id="PF13202">
    <property type="entry name" value="EF-hand_5"/>
    <property type="match status" value="1"/>
</dbReference>
<dbReference type="EMBL" id="CAUYUJ010020082">
    <property type="protein sequence ID" value="CAK0895730.1"/>
    <property type="molecule type" value="Genomic_DNA"/>
</dbReference>
<dbReference type="Proteomes" id="UP001189429">
    <property type="component" value="Unassembled WGS sequence"/>
</dbReference>
<feature type="non-terminal residue" evidence="6">
    <location>
        <position position="1"/>
    </location>
</feature>
<dbReference type="PANTHER" id="PTHR34524:SF6">
    <property type="entry name" value="CALCYPHOSINE LIKE"/>
    <property type="match status" value="1"/>
</dbReference>
<evidence type="ECO:0000256" key="1">
    <source>
        <dbReference type="ARBA" id="ARBA00022723"/>
    </source>
</evidence>
<dbReference type="PROSITE" id="PS00018">
    <property type="entry name" value="EF_HAND_1"/>
    <property type="match status" value="3"/>
</dbReference>
<feature type="domain" description="EF-hand" evidence="5">
    <location>
        <begin position="153"/>
        <end position="188"/>
    </location>
</feature>
<dbReference type="SMART" id="SM00054">
    <property type="entry name" value="EFh"/>
    <property type="match status" value="5"/>
</dbReference>
<evidence type="ECO:0000313" key="7">
    <source>
        <dbReference type="Proteomes" id="UP001189429"/>
    </source>
</evidence>
<evidence type="ECO:0000313" key="6">
    <source>
        <dbReference type="EMBL" id="CAK0895730.1"/>
    </source>
</evidence>
<keyword evidence="2" id="KW-0677">Repeat</keyword>
<comment type="caution">
    <text evidence="6">The sequence shown here is derived from an EMBL/GenBank/DDBJ whole genome shotgun (WGS) entry which is preliminary data.</text>
</comment>
<dbReference type="Pfam" id="PF13405">
    <property type="entry name" value="EF-hand_6"/>
    <property type="match status" value="1"/>
</dbReference>
<feature type="region of interest" description="Disordered" evidence="4">
    <location>
        <begin position="230"/>
        <end position="263"/>
    </location>
</feature>
<dbReference type="PANTHER" id="PTHR34524">
    <property type="entry name" value="CALCYPHOSIN"/>
    <property type="match status" value="1"/>
</dbReference>
<dbReference type="InterPro" id="IPR051581">
    <property type="entry name" value="Ca-bind"/>
</dbReference>
<keyword evidence="7" id="KW-1185">Reference proteome</keyword>
<dbReference type="CDD" id="cd00051">
    <property type="entry name" value="EFh"/>
    <property type="match status" value="3"/>
</dbReference>
<feature type="domain" description="EF-hand" evidence="5">
    <location>
        <begin position="282"/>
        <end position="317"/>
    </location>
</feature>
<keyword evidence="3" id="KW-0106">Calcium</keyword>
<name>A0ABN9X8T7_9DINO</name>
<gene>
    <name evidence="6" type="ORF">PCOR1329_LOCUS74403</name>
</gene>
<feature type="compositionally biased region" description="Pro residues" evidence="4">
    <location>
        <begin position="236"/>
        <end position="246"/>
    </location>
</feature>
<organism evidence="6 7">
    <name type="scientific">Prorocentrum cordatum</name>
    <dbReference type="NCBI Taxonomy" id="2364126"/>
    <lineage>
        <taxon>Eukaryota</taxon>
        <taxon>Sar</taxon>
        <taxon>Alveolata</taxon>
        <taxon>Dinophyceae</taxon>
        <taxon>Prorocentrales</taxon>
        <taxon>Prorocentraceae</taxon>
        <taxon>Prorocentrum</taxon>
    </lineage>
</organism>
<sequence length="613" mass="68612">ASRAPSWTPRGSGEGAVSCLRRASHVGATHNPAHEALAAASQWLSSDARDRKRARRLKQQLSLTARGIRPRDPAAHVDAPLPVVGSAAGLPQAAWSPSSPRAAASHRDTMAATVPGLPLSAARESPSVVAPAVKETPPVIRELCERIAEKAIQKFKTTREAFRFIDADHDGFIDRSEMRHFFRAYDYGPDVADSLFDYLDQEGNEEIDHNTFFRLLTPFFNGCRPASTASITMMSPPSPRESPRPSPEVGEPTGQKVRRSRTKDVQKEFDEVLDVIGKKAAFKFKTVHEAWRYVDNDKNGAVSRSEMQYFFRAFNLTKEAADKFFDRLDDDEHGEIPYEVFTKHLAPYIQPQVCGGVRLPVKVHAKGALSRTMPTGFKDELAASPASPMKRRQGADQGLRAELKALMQDLGQKLPLKFRHPRDAFRMLDLQRNGRITRQELRAFFRGFGHSDQVSDKMFDLLAEESHGEVDFCAFMSHFDSVLGPHFRCAKRKPLIELEDKRLEKEINDIAMAIQDRLTTKYKTVQDAFRAMDLNKDGTVQLSELKIFFRSFGMPTDVAEKVFNVLCSDGGMDEDGGVKYEEFTQLLGAEKPKERSKGTPSWRLNYGGVALVV</sequence>
<dbReference type="Pfam" id="PF13499">
    <property type="entry name" value="EF-hand_7"/>
    <property type="match status" value="2"/>
</dbReference>